<keyword evidence="2" id="KW-1133">Transmembrane helix</keyword>
<sequence>MNTASAFLFHILVVLLDRIIFSRCAELNSSSSGIASSISPSLSLCSDCAPSTVQPRNQISFISSKKRSIYLETDTKYLSSSLVMMTSVVSPTKTLVFHTTKPVRQPLPAPQLTSFGIFLITFGGVLIVCMIIALVWICCGRERSPEAPHPQVKLKPWSHSPPEQSVNDAATEISDLPNSYQNQGLNSSSPISPFTQNTNTGRITENFR</sequence>
<keyword evidence="2" id="KW-0472">Membrane</keyword>
<feature type="compositionally biased region" description="Polar residues" evidence="1">
    <location>
        <begin position="176"/>
        <end position="208"/>
    </location>
</feature>
<gene>
    <name evidence="4" type="ORF">AWC38_SpisGene2502</name>
</gene>
<dbReference type="OrthoDB" id="5989820at2759"/>
<protein>
    <submittedName>
        <fullName evidence="4">Uncharacterized protein</fullName>
    </submittedName>
</protein>
<evidence type="ECO:0000256" key="1">
    <source>
        <dbReference type="SAM" id="MobiDB-lite"/>
    </source>
</evidence>
<feature type="signal peptide" evidence="3">
    <location>
        <begin position="1"/>
        <end position="24"/>
    </location>
</feature>
<proteinExistence type="predicted"/>
<comment type="caution">
    <text evidence="4">The sequence shown here is derived from an EMBL/GenBank/DDBJ whole genome shotgun (WGS) entry which is preliminary data.</text>
</comment>
<evidence type="ECO:0000256" key="2">
    <source>
        <dbReference type="SAM" id="Phobius"/>
    </source>
</evidence>
<keyword evidence="2" id="KW-0812">Transmembrane</keyword>
<keyword evidence="5" id="KW-1185">Reference proteome</keyword>
<feature type="transmembrane region" description="Helical" evidence="2">
    <location>
        <begin position="115"/>
        <end position="139"/>
    </location>
</feature>
<keyword evidence="3" id="KW-0732">Signal</keyword>
<dbReference type="Proteomes" id="UP000225706">
    <property type="component" value="Unassembled WGS sequence"/>
</dbReference>
<reference evidence="5" key="1">
    <citation type="journal article" date="2017" name="bioRxiv">
        <title>Comparative analysis of the genomes of Stylophora pistillata and Acropora digitifera provides evidence for extensive differences between species of corals.</title>
        <authorList>
            <person name="Voolstra C.R."/>
            <person name="Li Y."/>
            <person name="Liew Y.J."/>
            <person name="Baumgarten S."/>
            <person name="Zoccola D."/>
            <person name="Flot J.-F."/>
            <person name="Tambutte S."/>
            <person name="Allemand D."/>
            <person name="Aranda M."/>
        </authorList>
    </citation>
    <scope>NUCLEOTIDE SEQUENCE [LARGE SCALE GENOMIC DNA]</scope>
</reference>
<evidence type="ECO:0000313" key="4">
    <source>
        <dbReference type="EMBL" id="PFX32693.1"/>
    </source>
</evidence>
<dbReference type="EMBL" id="LSMT01000020">
    <property type="protein sequence ID" value="PFX32693.1"/>
    <property type="molecule type" value="Genomic_DNA"/>
</dbReference>
<evidence type="ECO:0000313" key="5">
    <source>
        <dbReference type="Proteomes" id="UP000225706"/>
    </source>
</evidence>
<organism evidence="4 5">
    <name type="scientific">Stylophora pistillata</name>
    <name type="common">Smooth cauliflower coral</name>
    <dbReference type="NCBI Taxonomy" id="50429"/>
    <lineage>
        <taxon>Eukaryota</taxon>
        <taxon>Metazoa</taxon>
        <taxon>Cnidaria</taxon>
        <taxon>Anthozoa</taxon>
        <taxon>Hexacorallia</taxon>
        <taxon>Scleractinia</taxon>
        <taxon>Astrocoeniina</taxon>
        <taxon>Pocilloporidae</taxon>
        <taxon>Stylophora</taxon>
    </lineage>
</organism>
<name>A0A2B4SUD4_STYPI</name>
<evidence type="ECO:0000256" key="3">
    <source>
        <dbReference type="SAM" id="SignalP"/>
    </source>
</evidence>
<feature type="chain" id="PRO_5013219528" evidence="3">
    <location>
        <begin position="25"/>
        <end position="208"/>
    </location>
</feature>
<dbReference type="AlphaFoldDB" id="A0A2B4SUD4"/>
<feature type="region of interest" description="Disordered" evidence="1">
    <location>
        <begin position="149"/>
        <end position="208"/>
    </location>
</feature>
<accession>A0A2B4SUD4</accession>